<feature type="domain" description="HTH lysR-type" evidence="5">
    <location>
        <begin position="1"/>
        <end position="59"/>
    </location>
</feature>
<dbReference type="Gene3D" id="1.10.10.10">
    <property type="entry name" value="Winged helix-like DNA-binding domain superfamily/Winged helix DNA-binding domain"/>
    <property type="match status" value="1"/>
</dbReference>
<dbReference type="RefSeq" id="WP_094573693.1">
    <property type="nucleotide sequence ID" value="NZ_JBHEEL010000010.1"/>
</dbReference>
<dbReference type="Proteomes" id="UP000216345">
    <property type="component" value="Unassembled WGS sequence"/>
</dbReference>
<dbReference type="PANTHER" id="PTHR30537:SF5">
    <property type="entry name" value="HTH-TYPE TRANSCRIPTIONAL ACTIVATOR TTDR-RELATED"/>
    <property type="match status" value="1"/>
</dbReference>
<dbReference type="Pfam" id="PF00126">
    <property type="entry name" value="HTH_1"/>
    <property type="match status" value="1"/>
</dbReference>
<accession>A0A256FU90</accession>
<reference evidence="6 7" key="1">
    <citation type="submission" date="2017-07" db="EMBL/GenBank/DDBJ databases">
        <title>Phylogenetic study on the rhizospheric bacterium Ochrobactrum sp. A44.</title>
        <authorList>
            <person name="Krzyzanowska D.M."/>
            <person name="Ossowicki A."/>
            <person name="Rajewska M."/>
            <person name="Maciag T."/>
            <person name="Kaczynski Z."/>
            <person name="Czerwicka M."/>
            <person name="Jafra S."/>
        </authorList>
    </citation>
    <scope>NUCLEOTIDE SEQUENCE [LARGE SCALE GENOMIC DNA]</scope>
    <source>
        <strain evidence="6 7">PR17</strain>
    </source>
</reference>
<dbReference type="AlphaFoldDB" id="A0A256FU90"/>
<sequence>MDELKALRTFLVAADKRNFAQAAKELDVTPASVTRTIAALEAELGVQLFMRTTRQVSLTTDGAVFAARIEPAMEAFDGARAELLASHKADEGRIRINAPMSLGQRVLAQILSGFRAVYPKVHLEISLTDKLLDMVDEDFDLAIRVSEPPSDKFTIWRKICAVKRVMVAAPGTSYAAVQHPDELMADDCFGYSSESRRELWQLSNDDVNLTVSAGRSVSSNNGEVLARMAADGGGVALLPSFIVADYLAAGRLVAILPEWQPPQLWLTLYYPPYQKLPPRIAAFSEFFEENISPLVTAIE</sequence>
<keyword evidence="3" id="KW-0238">DNA-binding</keyword>
<dbReference type="InterPro" id="IPR058163">
    <property type="entry name" value="LysR-type_TF_proteobact-type"/>
</dbReference>
<dbReference type="SUPFAM" id="SSF46785">
    <property type="entry name" value="Winged helix' DNA-binding domain"/>
    <property type="match status" value="1"/>
</dbReference>
<dbReference type="FunFam" id="1.10.10.10:FF:000001">
    <property type="entry name" value="LysR family transcriptional regulator"/>
    <property type="match status" value="1"/>
</dbReference>
<comment type="caution">
    <text evidence="6">The sequence shown here is derived from an EMBL/GenBank/DDBJ whole genome shotgun (WGS) entry which is preliminary data.</text>
</comment>
<dbReference type="Pfam" id="PF03466">
    <property type="entry name" value="LysR_substrate"/>
    <property type="match status" value="1"/>
</dbReference>
<dbReference type="GO" id="GO:0003677">
    <property type="term" value="F:DNA binding"/>
    <property type="evidence" value="ECO:0007669"/>
    <property type="project" value="UniProtKB-KW"/>
</dbReference>
<gene>
    <name evidence="6" type="ORF">CEV32_3298</name>
</gene>
<dbReference type="PROSITE" id="PS50931">
    <property type="entry name" value="HTH_LYSR"/>
    <property type="match status" value="1"/>
</dbReference>
<organism evidence="6 7">
    <name type="scientific">Brucella rhizosphaerae</name>
    <dbReference type="NCBI Taxonomy" id="571254"/>
    <lineage>
        <taxon>Bacteria</taxon>
        <taxon>Pseudomonadati</taxon>
        <taxon>Pseudomonadota</taxon>
        <taxon>Alphaproteobacteria</taxon>
        <taxon>Hyphomicrobiales</taxon>
        <taxon>Brucellaceae</taxon>
        <taxon>Brucella/Ochrobactrum group</taxon>
        <taxon>Brucella</taxon>
    </lineage>
</organism>
<dbReference type="InterPro" id="IPR036390">
    <property type="entry name" value="WH_DNA-bd_sf"/>
</dbReference>
<dbReference type="InterPro" id="IPR005119">
    <property type="entry name" value="LysR_subst-bd"/>
</dbReference>
<protein>
    <submittedName>
        <fullName evidence="6">LysR substrate binding domain protein</fullName>
    </submittedName>
</protein>
<evidence type="ECO:0000256" key="1">
    <source>
        <dbReference type="ARBA" id="ARBA00009437"/>
    </source>
</evidence>
<keyword evidence="2" id="KW-0805">Transcription regulation</keyword>
<dbReference type="EMBL" id="NNRK01000012">
    <property type="protein sequence ID" value="OYR18445.1"/>
    <property type="molecule type" value="Genomic_DNA"/>
</dbReference>
<dbReference type="InterPro" id="IPR000847">
    <property type="entry name" value="LysR_HTH_N"/>
</dbReference>
<evidence type="ECO:0000313" key="7">
    <source>
        <dbReference type="Proteomes" id="UP000216345"/>
    </source>
</evidence>
<dbReference type="GO" id="GO:0003700">
    <property type="term" value="F:DNA-binding transcription factor activity"/>
    <property type="evidence" value="ECO:0007669"/>
    <property type="project" value="InterPro"/>
</dbReference>
<evidence type="ECO:0000256" key="4">
    <source>
        <dbReference type="ARBA" id="ARBA00023163"/>
    </source>
</evidence>
<dbReference type="OrthoDB" id="9813056at2"/>
<keyword evidence="4" id="KW-0804">Transcription</keyword>
<evidence type="ECO:0000256" key="2">
    <source>
        <dbReference type="ARBA" id="ARBA00023015"/>
    </source>
</evidence>
<dbReference type="CDD" id="cd08422">
    <property type="entry name" value="PBP2_CrgA_like"/>
    <property type="match status" value="1"/>
</dbReference>
<name>A0A256FU90_9HYPH</name>
<dbReference type="Gene3D" id="3.40.190.290">
    <property type="match status" value="1"/>
</dbReference>
<evidence type="ECO:0000256" key="3">
    <source>
        <dbReference type="ARBA" id="ARBA00023125"/>
    </source>
</evidence>
<evidence type="ECO:0000313" key="6">
    <source>
        <dbReference type="EMBL" id="OYR18445.1"/>
    </source>
</evidence>
<dbReference type="InterPro" id="IPR036388">
    <property type="entry name" value="WH-like_DNA-bd_sf"/>
</dbReference>
<dbReference type="SUPFAM" id="SSF53850">
    <property type="entry name" value="Periplasmic binding protein-like II"/>
    <property type="match status" value="1"/>
</dbReference>
<comment type="similarity">
    <text evidence="1">Belongs to the LysR transcriptional regulatory family.</text>
</comment>
<keyword evidence="7" id="KW-1185">Reference proteome</keyword>
<evidence type="ECO:0000259" key="5">
    <source>
        <dbReference type="PROSITE" id="PS50931"/>
    </source>
</evidence>
<dbReference type="PANTHER" id="PTHR30537">
    <property type="entry name" value="HTH-TYPE TRANSCRIPTIONAL REGULATOR"/>
    <property type="match status" value="1"/>
</dbReference>
<proteinExistence type="inferred from homology"/>
<dbReference type="PRINTS" id="PR00039">
    <property type="entry name" value="HTHLYSR"/>
</dbReference>